<dbReference type="GeneID" id="20820879"/>
<evidence type="ECO:0008006" key="3">
    <source>
        <dbReference type="Google" id="ProtNLM"/>
    </source>
</evidence>
<dbReference type="RefSeq" id="XP_009846316.1">
    <property type="nucleotide sequence ID" value="XM_009848014.1"/>
</dbReference>
<dbReference type="AlphaFoldDB" id="W4FBX1"/>
<reference evidence="2" key="1">
    <citation type="submission" date="2013-12" db="EMBL/GenBank/DDBJ databases">
        <title>The Genome Sequence of Aphanomyces astaci APO3.</title>
        <authorList>
            <consortium name="The Broad Institute Genomics Platform"/>
            <person name="Russ C."/>
            <person name="Tyler B."/>
            <person name="van West P."/>
            <person name="Dieguez-Uribeondo J."/>
            <person name="Young S.K."/>
            <person name="Zeng Q."/>
            <person name="Gargeya S."/>
            <person name="Fitzgerald M."/>
            <person name="Abouelleil A."/>
            <person name="Alvarado L."/>
            <person name="Chapman S.B."/>
            <person name="Gainer-Dewar J."/>
            <person name="Goldberg J."/>
            <person name="Griggs A."/>
            <person name="Gujja S."/>
            <person name="Hansen M."/>
            <person name="Howarth C."/>
            <person name="Imamovic A."/>
            <person name="Ireland A."/>
            <person name="Larimer J."/>
            <person name="McCowan C."/>
            <person name="Murphy C."/>
            <person name="Pearson M."/>
            <person name="Poon T.W."/>
            <person name="Priest M."/>
            <person name="Roberts A."/>
            <person name="Saif S."/>
            <person name="Shea T."/>
            <person name="Sykes S."/>
            <person name="Wortman J."/>
            <person name="Nusbaum C."/>
            <person name="Birren B."/>
        </authorList>
    </citation>
    <scope>NUCLEOTIDE SEQUENCE [LARGE SCALE GENOMIC DNA]</scope>
    <source>
        <strain evidence="2">APO3</strain>
    </source>
</reference>
<accession>W4FBX1</accession>
<protein>
    <recommendedName>
        <fullName evidence="3">Secreted protein</fullName>
    </recommendedName>
</protein>
<name>W4FBX1_APHAT</name>
<feature type="chain" id="PRO_5004840167" description="Secreted protein" evidence="1">
    <location>
        <begin position="20"/>
        <end position="110"/>
    </location>
</feature>
<dbReference type="VEuPathDB" id="FungiDB:H257_18883"/>
<evidence type="ECO:0000256" key="1">
    <source>
        <dbReference type="SAM" id="SignalP"/>
    </source>
</evidence>
<keyword evidence="1" id="KW-0732">Signal</keyword>
<organism evidence="2">
    <name type="scientific">Aphanomyces astaci</name>
    <name type="common">Crayfish plague agent</name>
    <dbReference type="NCBI Taxonomy" id="112090"/>
    <lineage>
        <taxon>Eukaryota</taxon>
        <taxon>Sar</taxon>
        <taxon>Stramenopiles</taxon>
        <taxon>Oomycota</taxon>
        <taxon>Saprolegniomycetes</taxon>
        <taxon>Saprolegniales</taxon>
        <taxon>Verrucalvaceae</taxon>
        <taxon>Aphanomyces</taxon>
    </lineage>
</organism>
<dbReference type="EMBL" id="KI913365">
    <property type="protein sequence ID" value="ETV64203.1"/>
    <property type="molecule type" value="Genomic_DNA"/>
</dbReference>
<feature type="non-terminal residue" evidence="2">
    <location>
        <position position="110"/>
    </location>
</feature>
<proteinExistence type="predicted"/>
<evidence type="ECO:0000313" key="2">
    <source>
        <dbReference type="EMBL" id="ETV64203.1"/>
    </source>
</evidence>
<sequence>MRGISAVSILLEFVGYCLSILLHRQEHTSDRQSVRAGVLLPTEHTTTTIGTCCTAWNAVHHKELETVQRSLEYHLDVPTLPCPQRIRPYTIEVPSAKSSCDVLAPVVVKT</sequence>
<feature type="signal peptide" evidence="1">
    <location>
        <begin position="1"/>
        <end position="19"/>
    </location>
</feature>
<gene>
    <name evidence="2" type="ORF">H257_18883</name>
</gene>